<protein>
    <submittedName>
        <fullName evidence="1">AAA-domain-containing protein</fullName>
    </submittedName>
</protein>
<proteinExistence type="predicted"/>
<sequence>MQPSFPSDPFESFHYHGPQPDQSDQNPFNHSVQQPSTHSPNSFKIKLPPMTRSTRAHPIVDFDKSGSEYRESDGEDHMDTEEAQPIKPPSPKVQYTSSLRGRRYIQKTYAEPESEDVDAEGELDMEVPTPAPKAEPEDDDGGYGEVPRYHTRARAAGNLKGFIDSEEDEEDVGIRTRSRLRRHPTASGPQTQGRSGRTKPSSKPGRSKSARRAKKSARNRDDEDVYVNNSSSESGEHDISFDNVVTSPEPEPGPEEPEEEQEQERGGYGLRTRAKKNYDLVTMLDNITSTQAQPTKKSPRGKGRSGGNKFKGPGWSATGAQLGQWMGLGDDSDSDDPSRNPRNRGFAAAASGSGGLFAGGSGPNGLLAGDMGSGGPSNLGKVGNAILADADPLGVNQNVTFEEVGGLDDHINALKEMTLLPLLYPEVFQRFNLVPPRGVLFHGPPGTGKTLLARALAASCRSNGKGISFFMRKGADCLSKWVGEAERQLRLLFEEARNCQPSIIFFDEIDGLAPVRSSKQDQIHASIVSTLLALMDGMDGRGQVVVIGATNRPDAVDPALRRPGRFDREFYFPLPGLEAREKILRIITRKWQGWEGEEGESRVKGLAKLTKGYGGADLRALCTEAALNAVQRRYPQIYKSTDRLLLKPETIDVQLRDFMISVKKLVPSSARSASSAASSLPSQLVPLLSPVLEVVKEVVARVMPISKKRTALEEAEWEDDVGEEGAFDREMMLQTMEKLRIYRPRVVLYGSPGMGQTFVAAAILHHLEGYHVQTLDLGSLLGDSARTVEAGIVQLFVEAKRHQPSVIHIPSLVGWCTTVSETSRSTVRAMLDTLSPSDPILLLAVVDGPFKSLPRDVRAWFGPTKDNRVEIMKPSIEQRDEFFASVLADARRPPNQFPDGTKRRRRVLEELPIAPPVEPRQPTEAELAVQEENDRRVITLLKWRLGPILTELKRKFKRFTKRAADEYDLDGQNERPQPPGEQPTNPQVQTITTQIDTVEVQAGPDGTVEIIEQHQQQMQQVVPTNPPQVNGHVVEGQEPVVVGQPQPPPRKPHLYDMDLERVHVELYRNKYLTPLNFLHDIRKIVHNAEVCAIDDLERLHKAQAMLTATEVSLNEFDQTFRLECERMAVRERKRRDDRRKQREKEKAEREKETQTTETVDPNNPYAPGTRRSGRNSGQEPEVAITDPLQLERRLKRGRSVEGNVTDGRQSSEEAGEGRSSKRSRVASEDGQHTPQPLLPILPTKSTTPIHDGTLQPPQHDTQLMHPSPRRTGGFDPSLLNPAPMFDGVGFHLNRTPSTSAQNGATPPPPSTLSSTPTFPTQRRFESPNPFVVAAQQPQQEVPVVPAPGSVDRQPDGVGSEEQQNIPHPEGEQSTEPPIPEPMEVVRTPTPSPDFHIDEYGMEQLKDYLRVSTAGLNIEELEQLRSTCLAAVWRHRTEWDRTILISELLSIAKEFVQEVLAEDDEMSP</sequence>
<keyword evidence="2" id="KW-1185">Reference proteome</keyword>
<comment type="caution">
    <text evidence="1">The sequence shown here is derived from an EMBL/GenBank/DDBJ whole genome shotgun (WGS) entry which is preliminary data.</text>
</comment>
<evidence type="ECO:0000313" key="2">
    <source>
        <dbReference type="Proteomes" id="UP000886501"/>
    </source>
</evidence>
<accession>A0ACB6ZGQ6</accession>
<reference evidence="1" key="2">
    <citation type="journal article" date="2020" name="Nat. Commun.">
        <title>Large-scale genome sequencing of mycorrhizal fungi provides insights into the early evolution of symbiotic traits.</title>
        <authorList>
            <person name="Miyauchi S."/>
            <person name="Kiss E."/>
            <person name="Kuo A."/>
            <person name="Drula E."/>
            <person name="Kohler A."/>
            <person name="Sanchez-Garcia M."/>
            <person name="Morin E."/>
            <person name="Andreopoulos B."/>
            <person name="Barry K.W."/>
            <person name="Bonito G."/>
            <person name="Buee M."/>
            <person name="Carver A."/>
            <person name="Chen C."/>
            <person name="Cichocki N."/>
            <person name="Clum A."/>
            <person name="Culley D."/>
            <person name="Crous P.W."/>
            <person name="Fauchery L."/>
            <person name="Girlanda M."/>
            <person name="Hayes R.D."/>
            <person name="Keri Z."/>
            <person name="LaButti K."/>
            <person name="Lipzen A."/>
            <person name="Lombard V."/>
            <person name="Magnuson J."/>
            <person name="Maillard F."/>
            <person name="Murat C."/>
            <person name="Nolan M."/>
            <person name="Ohm R.A."/>
            <person name="Pangilinan J."/>
            <person name="Pereira M.F."/>
            <person name="Perotto S."/>
            <person name="Peter M."/>
            <person name="Pfister S."/>
            <person name="Riley R."/>
            <person name="Sitrit Y."/>
            <person name="Stielow J.B."/>
            <person name="Szollosi G."/>
            <person name="Zifcakova L."/>
            <person name="Stursova M."/>
            <person name="Spatafora J.W."/>
            <person name="Tedersoo L."/>
            <person name="Vaario L.M."/>
            <person name="Yamada A."/>
            <person name="Yan M."/>
            <person name="Wang P."/>
            <person name="Xu J."/>
            <person name="Bruns T."/>
            <person name="Baldrian P."/>
            <person name="Vilgalys R."/>
            <person name="Dunand C."/>
            <person name="Henrissat B."/>
            <person name="Grigoriev I.V."/>
            <person name="Hibbett D."/>
            <person name="Nagy L.G."/>
            <person name="Martin F.M."/>
        </authorList>
    </citation>
    <scope>NUCLEOTIDE SEQUENCE</scope>
    <source>
        <strain evidence="1">P2</strain>
    </source>
</reference>
<dbReference type="Proteomes" id="UP000886501">
    <property type="component" value="Unassembled WGS sequence"/>
</dbReference>
<name>A0ACB6ZGQ6_THEGA</name>
<evidence type="ECO:0000313" key="1">
    <source>
        <dbReference type="EMBL" id="KAF9648633.1"/>
    </source>
</evidence>
<organism evidence="1 2">
    <name type="scientific">Thelephora ganbajun</name>
    <name type="common">Ganba fungus</name>
    <dbReference type="NCBI Taxonomy" id="370292"/>
    <lineage>
        <taxon>Eukaryota</taxon>
        <taxon>Fungi</taxon>
        <taxon>Dikarya</taxon>
        <taxon>Basidiomycota</taxon>
        <taxon>Agaricomycotina</taxon>
        <taxon>Agaricomycetes</taxon>
        <taxon>Thelephorales</taxon>
        <taxon>Thelephoraceae</taxon>
        <taxon>Thelephora</taxon>
    </lineage>
</organism>
<reference evidence="1" key="1">
    <citation type="submission" date="2019-10" db="EMBL/GenBank/DDBJ databases">
        <authorList>
            <consortium name="DOE Joint Genome Institute"/>
            <person name="Kuo A."/>
            <person name="Miyauchi S."/>
            <person name="Kiss E."/>
            <person name="Drula E."/>
            <person name="Kohler A."/>
            <person name="Sanchez-Garcia M."/>
            <person name="Andreopoulos B."/>
            <person name="Barry K.W."/>
            <person name="Bonito G."/>
            <person name="Buee M."/>
            <person name="Carver A."/>
            <person name="Chen C."/>
            <person name="Cichocki N."/>
            <person name="Clum A."/>
            <person name="Culley D."/>
            <person name="Crous P.W."/>
            <person name="Fauchery L."/>
            <person name="Girlanda M."/>
            <person name="Hayes R."/>
            <person name="Keri Z."/>
            <person name="Labutti K."/>
            <person name="Lipzen A."/>
            <person name="Lombard V."/>
            <person name="Magnuson J."/>
            <person name="Maillard F."/>
            <person name="Morin E."/>
            <person name="Murat C."/>
            <person name="Nolan M."/>
            <person name="Ohm R."/>
            <person name="Pangilinan J."/>
            <person name="Pereira M."/>
            <person name="Perotto S."/>
            <person name="Peter M."/>
            <person name="Riley R."/>
            <person name="Sitrit Y."/>
            <person name="Stielow B."/>
            <person name="Szollosi G."/>
            <person name="Zifcakova L."/>
            <person name="Stursova M."/>
            <person name="Spatafora J.W."/>
            <person name="Tedersoo L."/>
            <person name="Vaario L.-M."/>
            <person name="Yamada A."/>
            <person name="Yan M."/>
            <person name="Wang P."/>
            <person name="Xu J."/>
            <person name="Bruns T."/>
            <person name="Baldrian P."/>
            <person name="Vilgalys R."/>
            <person name="Henrissat B."/>
            <person name="Grigoriev I.V."/>
            <person name="Hibbett D."/>
            <person name="Nagy L.G."/>
            <person name="Martin F.M."/>
        </authorList>
    </citation>
    <scope>NUCLEOTIDE SEQUENCE</scope>
    <source>
        <strain evidence="1">P2</strain>
    </source>
</reference>
<gene>
    <name evidence="1" type="ORF">BDM02DRAFT_3115088</name>
</gene>
<dbReference type="EMBL" id="MU118010">
    <property type="protein sequence ID" value="KAF9648633.1"/>
    <property type="molecule type" value="Genomic_DNA"/>
</dbReference>